<evidence type="ECO:0000313" key="2">
    <source>
        <dbReference type="EMBL" id="SFR52880.1"/>
    </source>
</evidence>
<gene>
    <name evidence="2" type="ORF">SAMN04487947_1972</name>
</gene>
<accession>A0A1I6HEW6</accession>
<evidence type="ECO:0000256" key="1">
    <source>
        <dbReference type="SAM" id="Phobius"/>
    </source>
</evidence>
<feature type="transmembrane region" description="Helical" evidence="1">
    <location>
        <begin position="160"/>
        <end position="181"/>
    </location>
</feature>
<feature type="transmembrane region" description="Helical" evidence="1">
    <location>
        <begin position="55"/>
        <end position="72"/>
    </location>
</feature>
<dbReference type="RefSeq" id="WP_089807159.1">
    <property type="nucleotide sequence ID" value="NZ_FOYT01000002.1"/>
</dbReference>
<feature type="transmembrane region" description="Helical" evidence="1">
    <location>
        <begin position="78"/>
        <end position="96"/>
    </location>
</feature>
<dbReference type="STRING" id="553469.SAMN04487947_1972"/>
<evidence type="ECO:0000313" key="3">
    <source>
        <dbReference type="Proteomes" id="UP000198531"/>
    </source>
</evidence>
<reference evidence="3" key="1">
    <citation type="submission" date="2016-10" db="EMBL/GenBank/DDBJ databases">
        <authorList>
            <person name="Varghese N."/>
            <person name="Submissions S."/>
        </authorList>
    </citation>
    <scope>NUCLEOTIDE SEQUENCE [LARGE SCALE GENOMIC DNA]</scope>
    <source>
        <strain evidence="3">CGMCC 1.7736</strain>
    </source>
</reference>
<keyword evidence="3" id="KW-1185">Reference proteome</keyword>
<dbReference type="InterPro" id="IPR014470">
    <property type="entry name" value="UCP01500"/>
</dbReference>
<dbReference type="EMBL" id="FOYT01000002">
    <property type="protein sequence ID" value="SFR52880.1"/>
    <property type="molecule type" value="Genomic_DNA"/>
</dbReference>
<sequence length="248" mass="28054">MPEGRSETPDDGPAVDEHVGRGLLDVDMGPSSAMAHLYRGEIHRMKLWRERLDRTTNWAVILMAAVLTWAFSQPSHPHYILLLGNAAVGLFLSIEARRYRAYDVWRSRVRYLQEHVWAPGLDPDSPLRDEDWRSELAEDYRNPTLKISFEEALAHRLRRVYLPLFAVQNGAWLLRVTAFSADPWPESAAVGMISGVAVTAIVVSLFAAAAVIAYRPRTWHTRGELLSEELRENRTGSGPTAGEDERRI</sequence>
<keyword evidence="1" id="KW-1133">Transmembrane helix</keyword>
<dbReference type="OrthoDB" id="307287at2157"/>
<keyword evidence="1" id="KW-0812">Transmembrane</keyword>
<name>A0A1I6HEW6_9EURY</name>
<dbReference type="Proteomes" id="UP000198531">
    <property type="component" value="Unassembled WGS sequence"/>
</dbReference>
<organism evidence="2 3">
    <name type="scientific">Halogeometricum rufum</name>
    <dbReference type="NCBI Taxonomy" id="553469"/>
    <lineage>
        <taxon>Archaea</taxon>
        <taxon>Methanobacteriati</taxon>
        <taxon>Methanobacteriota</taxon>
        <taxon>Stenosarchaea group</taxon>
        <taxon>Halobacteria</taxon>
        <taxon>Halobacteriales</taxon>
        <taxon>Haloferacaceae</taxon>
        <taxon>Halogeometricum</taxon>
    </lineage>
</organism>
<feature type="transmembrane region" description="Helical" evidence="1">
    <location>
        <begin position="187"/>
        <end position="214"/>
    </location>
</feature>
<protein>
    <submittedName>
        <fullName evidence="2">Uncharacterized membrane protein</fullName>
    </submittedName>
</protein>
<dbReference type="AlphaFoldDB" id="A0A1I6HEW6"/>
<proteinExistence type="predicted"/>
<keyword evidence="1" id="KW-0472">Membrane</keyword>
<dbReference type="Pfam" id="PF10028">
    <property type="entry name" value="DUF2270"/>
    <property type="match status" value="1"/>
</dbReference>